<dbReference type="PANTHER" id="PTHR43072">
    <property type="entry name" value="N-ACETYLTRANSFERASE"/>
    <property type="match status" value="1"/>
</dbReference>
<dbReference type="Proteomes" id="UP001150259">
    <property type="component" value="Unassembled WGS sequence"/>
</dbReference>
<evidence type="ECO:0000256" key="1">
    <source>
        <dbReference type="ARBA" id="ARBA00022679"/>
    </source>
</evidence>
<keyword evidence="2" id="KW-0012">Acyltransferase</keyword>
<comment type="caution">
    <text evidence="4">The sequence shown here is derived from an EMBL/GenBank/DDBJ whole genome shotgun (WGS) entry which is preliminary data.</text>
</comment>
<dbReference type="Gene3D" id="3.40.630.30">
    <property type="match status" value="1"/>
</dbReference>
<evidence type="ECO:0000313" key="4">
    <source>
        <dbReference type="EMBL" id="MDC5698339.1"/>
    </source>
</evidence>
<gene>
    <name evidence="4" type="ORF">OO014_13855</name>
</gene>
<dbReference type="PROSITE" id="PS51186">
    <property type="entry name" value="GNAT"/>
    <property type="match status" value="1"/>
</dbReference>
<name>A0ABT5GJB4_9MICO</name>
<organism evidence="4 5">
    <name type="scientific">Intrasporangium calvum</name>
    <dbReference type="NCBI Taxonomy" id="53358"/>
    <lineage>
        <taxon>Bacteria</taxon>
        <taxon>Bacillati</taxon>
        <taxon>Actinomycetota</taxon>
        <taxon>Actinomycetes</taxon>
        <taxon>Micrococcales</taxon>
        <taxon>Intrasporangiaceae</taxon>
        <taxon>Intrasporangium</taxon>
    </lineage>
</organism>
<dbReference type="Pfam" id="PF00583">
    <property type="entry name" value="Acetyltransf_1"/>
    <property type="match status" value="1"/>
</dbReference>
<dbReference type="InterPro" id="IPR000182">
    <property type="entry name" value="GNAT_dom"/>
</dbReference>
<feature type="domain" description="N-acetyltransferase" evidence="3">
    <location>
        <begin position="1"/>
        <end position="150"/>
    </location>
</feature>
<dbReference type="CDD" id="cd04301">
    <property type="entry name" value="NAT_SF"/>
    <property type="match status" value="1"/>
</dbReference>
<evidence type="ECO:0000313" key="5">
    <source>
        <dbReference type="Proteomes" id="UP001150259"/>
    </source>
</evidence>
<proteinExistence type="predicted"/>
<protein>
    <submittedName>
        <fullName evidence="4">GNAT family N-acetyltransferase</fullName>
    </submittedName>
</protein>
<dbReference type="EMBL" id="JAPFQL010000062">
    <property type="protein sequence ID" value="MDC5698339.1"/>
    <property type="molecule type" value="Genomic_DNA"/>
</dbReference>
<dbReference type="PANTHER" id="PTHR43072:SF23">
    <property type="entry name" value="UPF0039 PROTEIN C11D3.02C"/>
    <property type="match status" value="1"/>
</dbReference>
<reference evidence="4 5" key="1">
    <citation type="submission" date="2022-11" db="EMBL/GenBank/DDBJ databases">
        <title>Anaerobic phenanthrene biodegradation by a DNRA strain PheN6.</title>
        <authorList>
            <person name="Zhang Z."/>
        </authorList>
    </citation>
    <scope>NUCLEOTIDE SEQUENCE [LARGE SCALE GENOMIC DNA]</scope>
    <source>
        <strain evidence="4 5">PheN6</strain>
    </source>
</reference>
<dbReference type="SUPFAM" id="SSF55729">
    <property type="entry name" value="Acyl-CoA N-acyltransferases (Nat)"/>
    <property type="match status" value="1"/>
</dbReference>
<evidence type="ECO:0000259" key="3">
    <source>
        <dbReference type="PROSITE" id="PS51186"/>
    </source>
</evidence>
<keyword evidence="1" id="KW-0808">Transferase</keyword>
<evidence type="ECO:0000256" key="2">
    <source>
        <dbReference type="ARBA" id="ARBA00023315"/>
    </source>
</evidence>
<dbReference type="InterPro" id="IPR016181">
    <property type="entry name" value="Acyl_CoA_acyltransferase"/>
</dbReference>
<keyword evidence="5" id="KW-1185">Reference proteome</keyword>
<accession>A0ABT5GJB4</accession>
<sequence>MTSAHADAVLEIYAVGIAEGNATFESSAPTWEQFDAGRLAQHRFVALDDAGVVLGWVAASAVSSRPAYAGVVEHSVYVDPAARGTGVARALLDALITSTEAAGIWTIQSGVFPENRASLALHRRAGFREVGVRERIGRSDGRWRDVVLLERRSPVVD</sequence>